<feature type="domain" description="RNase H type-1" evidence="1">
    <location>
        <begin position="582"/>
        <end position="709"/>
    </location>
</feature>
<dbReference type="InterPro" id="IPR012337">
    <property type="entry name" value="RNaseH-like_sf"/>
</dbReference>
<dbReference type="Gene3D" id="3.60.10.10">
    <property type="entry name" value="Endonuclease/exonuclease/phosphatase"/>
    <property type="match status" value="1"/>
</dbReference>
<name>A0A8X6H2D6_TRICU</name>
<dbReference type="InterPro" id="IPR002156">
    <property type="entry name" value="RNaseH_domain"/>
</dbReference>
<dbReference type="EMBL" id="BMAO01021909">
    <property type="protein sequence ID" value="GFQ78429.1"/>
    <property type="molecule type" value="Genomic_DNA"/>
</dbReference>
<dbReference type="Proteomes" id="UP000887116">
    <property type="component" value="Unassembled WGS sequence"/>
</dbReference>
<dbReference type="InterPro" id="IPR052560">
    <property type="entry name" value="RdDP_mobile_element"/>
</dbReference>
<organism evidence="2 3">
    <name type="scientific">Trichonephila clavata</name>
    <name type="common">Joro spider</name>
    <name type="synonym">Nephila clavata</name>
    <dbReference type="NCBI Taxonomy" id="2740835"/>
    <lineage>
        <taxon>Eukaryota</taxon>
        <taxon>Metazoa</taxon>
        <taxon>Ecdysozoa</taxon>
        <taxon>Arthropoda</taxon>
        <taxon>Chelicerata</taxon>
        <taxon>Arachnida</taxon>
        <taxon>Araneae</taxon>
        <taxon>Araneomorphae</taxon>
        <taxon>Entelegynae</taxon>
        <taxon>Araneoidea</taxon>
        <taxon>Nephilidae</taxon>
        <taxon>Trichonephila</taxon>
    </lineage>
</organism>
<dbReference type="SUPFAM" id="SSF53098">
    <property type="entry name" value="Ribonuclease H-like"/>
    <property type="match status" value="1"/>
</dbReference>
<keyword evidence="3" id="KW-1185">Reference proteome</keyword>
<dbReference type="Gene3D" id="3.30.420.10">
    <property type="entry name" value="Ribonuclease H-like superfamily/Ribonuclease H"/>
    <property type="match status" value="1"/>
</dbReference>
<dbReference type="CDD" id="cd09276">
    <property type="entry name" value="Rnase_HI_RT_non_LTR"/>
    <property type="match status" value="1"/>
</dbReference>
<comment type="caution">
    <text evidence="2">The sequence shown here is derived from an EMBL/GenBank/DDBJ whole genome shotgun (WGS) entry which is preliminary data.</text>
</comment>
<evidence type="ECO:0000259" key="1">
    <source>
        <dbReference type="PROSITE" id="PS50879"/>
    </source>
</evidence>
<keyword evidence="2" id="KW-0548">Nucleotidyltransferase</keyword>
<dbReference type="GO" id="GO:0003964">
    <property type="term" value="F:RNA-directed DNA polymerase activity"/>
    <property type="evidence" value="ECO:0007669"/>
    <property type="project" value="UniProtKB-KW"/>
</dbReference>
<reference evidence="2" key="1">
    <citation type="submission" date="2020-07" db="EMBL/GenBank/DDBJ databases">
        <title>Multicomponent nature underlies the extraordinary mechanical properties of spider dragline silk.</title>
        <authorList>
            <person name="Kono N."/>
            <person name="Nakamura H."/>
            <person name="Mori M."/>
            <person name="Yoshida Y."/>
            <person name="Ohtoshi R."/>
            <person name="Malay A.D."/>
            <person name="Moran D.A.P."/>
            <person name="Tomita M."/>
            <person name="Numata K."/>
            <person name="Arakawa K."/>
        </authorList>
    </citation>
    <scope>NUCLEOTIDE SEQUENCE</scope>
</reference>
<evidence type="ECO:0000313" key="3">
    <source>
        <dbReference type="Proteomes" id="UP000887116"/>
    </source>
</evidence>
<gene>
    <name evidence="2" type="primary">X-elementORF2_716</name>
    <name evidence="2" type="ORF">TNCT_281051</name>
</gene>
<dbReference type="Pfam" id="PF14529">
    <property type="entry name" value="Exo_endo_phos_2"/>
    <property type="match status" value="1"/>
</dbReference>
<dbReference type="PANTHER" id="PTHR36688">
    <property type="entry name" value="ENDO/EXONUCLEASE/PHOSPHATASE DOMAIN-CONTAINING PROTEIN"/>
    <property type="match status" value="1"/>
</dbReference>
<keyword evidence="2" id="KW-0695">RNA-directed DNA polymerase</keyword>
<dbReference type="InterPro" id="IPR036691">
    <property type="entry name" value="Endo/exonu/phosph_ase_sf"/>
</dbReference>
<protein>
    <submittedName>
        <fullName evidence="2">Putative RNA-directed DNA polymerase from transposon X-element</fullName>
    </submittedName>
</protein>
<dbReference type="GO" id="GO:0003676">
    <property type="term" value="F:nucleic acid binding"/>
    <property type="evidence" value="ECO:0007669"/>
    <property type="project" value="InterPro"/>
</dbReference>
<keyword evidence="2" id="KW-0808">Transferase</keyword>
<accession>A0A8X6H2D6</accession>
<dbReference type="PROSITE" id="PS50879">
    <property type="entry name" value="RNASE_H_1"/>
    <property type="match status" value="1"/>
</dbReference>
<dbReference type="InterPro" id="IPR036397">
    <property type="entry name" value="RNaseH_sf"/>
</dbReference>
<dbReference type="Pfam" id="PF00075">
    <property type="entry name" value="RNase_H"/>
    <property type="match status" value="1"/>
</dbReference>
<dbReference type="SUPFAM" id="SSF56219">
    <property type="entry name" value="DNase I-like"/>
    <property type="match status" value="1"/>
</dbReference>
<dbReference type="GO" id="GO:0004523">
    <property type="term" value="F:RNA-DNA hybrid ribonuclease activity"/>
    <property type="evidence" value="ECO:0007669"/>
    <property type="project" value="InterPro"/>
</dbReference>
<dbReference type="PANTHER" id="PTHR36688:SF2">
    <property type="entry name" value="ENDONUCLEASE_EXONUCLEASE_PHOSPHATASE DOMAIN-CONTAINING PROTEIN"/>
    <property type="match status" value="1"/>
</dbReference>
<evidence type="ECO:0000313" key="2">
    <source>
        <dbReference type="EMBL" id="GFQ78429.1"/>
    </source>
</evidence>
<dbReference type="InterPro" id="IPR005135">
    <property type="entry name" value="Endo/exonuclease/phosphatase"/>
</dbReference>
<dbReference type="AlphaFoldDB" id="A0A8X6H2D6"/>
<dbReference type="OrthoDB" id="10037236at2759"/>
<proteinExistence type="predicted"/>
<sequence length="852" mass="96034">MNEHLPVCVALQKTLLKPSCPSNIRGYSILRKDCNTGERACGGVALLINHAAPFSPILIRTSLQAVAVQVSIFSTVTICNVYLTPNAPLNFRELQELIDQLPSPFILLVDFNAHHLLWGCQDVNSRGKVVEKLFTELDLPLLNDGSNTYFHSPTQSFSTIDLSICSASLLLNLTWSVLGNPLGSDHFPVVISCATPIACATLRQPRWKFDQADWETFRTQADITEDMVSSGSIEEAVSLVTSCILSAANNAILQPSSRLPRFPKPWWNEECQMAKKDQNKAWNRFRRYPTPDNMIAFNKARARARKIHRQRKRESWIKYVSNITCSTSNKEVWNKIRKLSGKYSASPVSMLVSNGVYINIIPEIANTLAETFAKTSSCDNYTPAIQALKRREERRKLNFSSSNKEGYNSPLTLLELRVALHRLERQIQTTINNFTKWAEQNGFVFSAEKTVSVVFSQKRGVFPNPELFICRSLIKVVKEFKFLGLIFDQSLRFHRHLKDLKIRSAKALNTLKVLANTRWGADRTSLLRLYRALIRSKLDYGSVVYSSACKSLLKILDPVHHQGLRLCLGAFQHCTWNTESFFSDYEPIFTDGSKSESHVGLAVVSLSTVITNALPTSASIYTAELHALRIAIEHISLSHGKKFIIYTDSLSALQSIVSLHSSSHPILVDITYALANHLKKKDIRFCWIRGHAGITGNELADTAARSATGSSERFPIPHSDLKACFRQKLQSVRQSNWDQQTENKLHSVMPVLAPTVPSSSNRREQVIWTRLLLGHTRLTHRHLLFGEPPPYCEICNVLLSVKHILCDCPHSNHLRHRLFNSVDFTISSILNNSTNSSLVFKFLSIKGFIHCI</sequence>